<protein>
    <submittedName>
        <fullName evidence="1">Uncharacterized protein</fullName>
    </submittedName>
</protein>
<evidence type="ECO:0000313" key="1">
    <source>
        <dbReference type="EMBL" id="CAD8156466.1"/>
    </source>
</evidence>
<evidence type="ECO:0000313" key="2">
    <source>
        <dbReference type="Proteomes" id="UP000689195"/>
    </source>
</evidence>
<reference evidence="1" key="1">
    <citation type="submission" date="2021-01" db="EMBL/GenBank/DDBJ databases">
        <authorList>
            <consortium name="Genoscope - CEA"/>
            <person name="William W."/>
        </authorList>
    </citation>
    <scope>NUCLEOTIDE SEQUENCE</scope>
</reference>
<dbReference type="Proteomes" id="UP000689195">
    <property type="component" value="Unassembled WGS sequence"/>
</dbReference>
<accession>A0A8S1U0Y1</accession>
<gene>
    <name evidence="1" type="ORF">PPENT_87.1.T0290006</name>
</gene>
<sequence>MRQLNDDTFNILTSFNCQTHESYGAITGQYLVFWDNEYKKYSSYEIFYK</sequence>
<proteinExistence type="predicted"/>
<dbReference type="AlphaFoldDB" id="A0A8S1U0Y1"/>
<comment type="caution">
    <text evidence="1">The sequence shown here is derived from an EMBL/GenBank/DDBJ whole genome shotgun (WGS) entry which is preliminary data.</text>
</comment>
<dbReference type="EMBL" id="CAJJDO010000029">
    <property type="protein sequence ID" value="CAD8156466.1"/>
    <property type="molecule type" value="Genomic_DNA"/>
</dbReference>
<keyword evidence="2" id="KW-1185">Reference proteome</keyword>
<name>A0A8S1U0Y1_9CILI</name>
<organism evidence="1 2">
    <name type="scientific">Paramecium pentaurelia</name>
    <dbReference type="NCBI Taxonomy" id="43138"/>
    <lineage>
        <taxon>Eukaryota</taxon>
        <taxon>Sar</taxon>
        <taxon>Alveolata</taxon>
        <taxon>Ciliophora</taxon>
        <taxon>Intramacronucleata</taxon>
        <taxon>Oligohymenophorea</taxon>
        <taxon>Peniculida</taxon>
        <taxon>Parameciidae</taxon>
        <taxon>Paramecium</taxon>
    </lineage>
</organism>